<organism evidence="7 10">
    <name type="scientific">Leptospira langatensis</name>
    <dbReference type="NCBI Taxonomy" id="2484983"/>
    <lineage>
        <taxon>Bacteria</taxon>
        <taxon>Pseudomonadati</taxon>
        <taxon>Spirochaetota</taxon>
        <taxon>Spirochaetia</taxon>
        <taxon>Leptospirales</taxon>
        <taxon>Leptospiraceae</taxon>
        <taxon>Leptospira</taxon>
    </lineage>
</organism>
<protein>
    <submittedName>
        <fullName evidence="7">Cyclopropane fatty acyl phospholipid synthase</fullName>
        <ecNumber evidence="7">2.1.1.79</ecNumber>
    </submittedName>
</protein>
<feature type="active site" evidence="6">
    <location>
        <position position="343"/>
    </location>
</feature>
<dbReference type="Proteomes" id="UP000297946">
    <property type="component" value="Unassembled WGS sequence"/>
</dbReference>
<name>A0A5F1ZQL5_9LEPT</name>
<dbReference type="Proteomes" id="UP000297273">
    <property type="component" value="Unassembled WGS sequence"/>
</dbReference>
<evidence type="ECO:0000313" key="8">
    <source>
        <dbReference type="EMBL" id="TGL38320.1"/>
    </source>
</evidence>
<dbReference type="InterPro" id="IPR029063">
    <property type="entry name" value="SAM-dependent_MTases_sf"/>
</dbReference>
<keyword evidence="4" id="KW-0949">S-adenosyl-L-methionine</keyword>
<evidence type="ECO:0000256" key="2">
    <source>
        <dbReference type="ARBA" id="ARBA00022603"/>
    </source>
</evidence>
<evidence type="ECO:0000313" key="10">
    <source>
        <dbReference type="Proteomes" id="UP000297946"/>
    </source>
</evidence>
<dbReference type="GO" id="GO:0008825">
    <property type="term" value="F:cyclopropane-fatty-acyl-phospholipid synthase activity"/>
    <property type="evidence" value="ECO:0007669"/>
    <property type="project" value="UniProtKB-EC"/>
</dbReference>
<dbReference type="OrthoDB" id="9782855at2"/>
<dbReference type="EMBL" id="RQGC01000013">
    <property type="protein sequence ID" value="TGL38320.1"/>
    <property type="molecule type" value="Genomic_DNA"/>
</dbReference>
<dbReference type="SUPFAM" id="SSF53335">
    <property type="entry name" value="S-adenosyl-L-methionine-dependent methyltransferases"/>
    <property type="match status" value="1"/>
</dbReference>
<comment type="similarity">
    <text evidence="1">Belongs to the CFA/CMAS family.</text>
</comment>
<dbReference type="PANTHER" id="PTHR43667">
    <property type="entry name" value="CYCLOPROPANE-FATTY-ACYL-PHOSPHOLIPID SYNTHASE"/>
    <property type="match status" value="1"/>
</dbReference>
<evidence type="ECO:0000256" key="3">
    <source>
        <dbReference type="ARBA" id="ARBA00022679"/>
    </source>
</evidence>
<dbReference type="RefSeq" id="WP_135646819.1">
    <property type="nucleotide sequence ID" value="NZ_RQER01000001.1"/>
</dbReference>
<sequence>MWKDKVRGKVEELFEKAGIQFEGNSEWDIHVKDDRLFGKILSDGSLGLGEAYMNGWFECERFDETVYRLFNNGIEKAAKAWGNIFLYLQAIAINQQSKSRAFVIGERHYDLGNDLFELMLDKEMVYSCAYWKNAKSLDQAQEDKMDLICRKLELQPGMRILDIGCGWGGLARHAAKHYGTEVTGISVSKEQLQLASEKSKGLKIDYQFKDYRDVNEKFDAVVSVGQMEHVGYKNYKIYMETIFRSLRDKGLVLLHTIGSNTSDKVCDPWISKYIFPNSHLPSAAQITKAGENLFVLEDLHNFGPDYDKTLMAWYNNFEKNWAKIQKKYGERFYRMWRFYLLSCAGAFRSRRIQLWQFVFSKGAREEVYQAVR</sequence>
<keyword evidence="9" id="KW-1185">Reference proteome</keyword>
<evidence type="ECO:0000256" key="1">
    <source>
        <dbReference type="ARBA" id="ARBA00010815"/>
    </source>
</evidence>
<evidence type="ECO:0000256" key="5">
    <source>
        <dbReference type="ARBA" id="ARBA00023098"/>
    </source>
</evidence>
<comment type="caution">
    <text evidence="7">The sequence shown here is derived from an EMBL/GenBank/DDBJ whole genome shotgun (WGS) entry which is preliminary data.</text>
</comment>
<evidence type="ECO:0000313" key="9">
    <source>
        <dbReference type="Proteomes" id="UP000297273"/>
    </source>
</evidence>
<keyword evidence="2 7" id="KW-0489">Methyltransferase</keyword>
<dbReference type="AlphaFoldDB" id="A0A5F1ZQL5"/>
<dbReference type="GO" id="GO:0032259">
    <property type="term" value="P:methylation"/>
    <property type="evidence" value="ECO:0007669"/>
    <property type="project" value="UniProtKB-KW"/>
</dbReference>
<dbReference type="Gene3D" id="3.40.50.150">
    <property type="entry name" value="Vaccinia Virus protein VP39"/>
    <property type="match status" value="1"/>
</dbReference>
<dbReference type="EC" id="2.1.1.79" evidence="7"/>
<dbReference type="PIRSF" id="PIRSF003085">
    <property type="entry name" value="CMAS"/>
    <property type="match status" value="1"/>
</dbReference>
<dbReference type="CDD" id="cd02440">
    <property type="entry name" value="AdoMet_MTases"/>
    <property type="match status" value="1"/>
</dbReference>
<dbReference type="PANTHER" id="PTHR43667:SF1">
    <property type="entry name" value="CYCLOPROPANE-FATTY-ACYL-PHOSPHOLIPID SYNTHASE"/>
    <property type="match status" value="1"/>
</dbReference>
<evidence type="ECO:0000256" key="6">
    <source>
        <dbReference type="PIRSR" id="PIRSR003085-1"/>
    </source>
</evidence>
<reference evidence="8" key="1">
    <citation type="submission" date="2018-10" db="EMBL/GenBank/DDBJ databases">
        <authorList>
            <person name="Vincent A.T."/>
            <person name="Schiettekatte O."/>
            <person name="Bourhy P."/>
            <person name="Veyrier F.J."/>
            <person name="Picardeau M."/>
        </authorList>
    </citation>
    <scope>NUCLEOTIDE SEQUENCE</scope>
    <source>
        <strain evidence="8">201702690</strain>
    </source>
</reference>
<proteinExistence type="inferred from homology"/>
<keyword evidence="5" id="KW-0443">Lipid metabolism</keyword>
<gene>
    <name evidence="7" type="ORF">EHO57_00435</name>
    <name evidence="8" type="ORF">EHQ53_16190</name>
</gene>
<dbReference type="Pfam" id="PF02353">
    <property type="entry name" value="CMAS"/>
    <property type="match status" value="1"/>
</dbReference>
<dbReference type="InterPro" id="IPR050723">
    <property type="entry name" value="CFA/CMAS"/>
</dbReference>
<evidence type="ECO:0000256" key="4">
    <source>
        <dbReference type="ARBA" id="ARBA00022691"/>
    </source>
</evidence>
<dbReference type="GO" id="GO:0008610">
    <property type="term" value="P:lipid biosynthetic process"/>
    <property type="evidence" value="ECO:0007669"/>
    <property type="project" value="InterPro"/>
</dbReference>
<dbReference type="EMBL" id="RQER01000001">
    <property type="protein sequence ID" value="TGK05184.1"/>
    <property type="molecule type" value="Genomic_DNA"/>
</dbReference>
<accession>A0A5F1ZQL5</accession>
<dbReference type="NCBIfam" id="NF008686">
    <property type="entry name" value="PRK11705.1"/>
    <property type="match status" value="1"/>
</dbReference>
<reference evidence="7 10" key="2">
    <citation type="journal article" date="2019" name="PLoS Negl. Trop. Dis.">
        <title>Revisiting the worldwide diversity of Leptospira species in the environment.</title>
        <authorList>
            <person name="Vincent A.T."/>
            <person name="Schiettekatte O."/>
            <person name="Bourhy P."/>
            <person name="Veyrier F.J."/>
            <person name="Picardeau M."/>
        </authorList>
    </citation>
    <scope>NUCLEOTIDE SEQUENCE [LARGE SCALE GENOMIC DNA]</scope>
    <source>
        <strain evidence="8">201702690</strain>
        <strain evidence="7 10">SSW18</strain>
    </source>
</reference>
<dbReference type="InterPro" id="IPR003333">
    <property type="entry name" value="CMAS"/>
</dbReference>
<keyword evidence="3 7" id="KW-0808">Transferase</keyword>
<evidence type="ECO:0000313" key="7">
    <source>
        <dbReference type="EMBL" id="TGK05184.1"/>
    </source>
</evidence>